<reference evidence="2" key="1">
    <citation type="submission" date="2023-03" db="EMBL/GenBank/DDBJ databases">
        <title>Massive genome expansion in bonnet fungi (Mycena s.s.) driven by repeated elements and novel gene families across ecological guilds.</title>
        <authorList>
            <consortium name="Lawrence Berkeley National Laboratory"/>
            <person name="Harder C.B."/>
            <person name="Miyauchi S."/>
            <person name="Viragh M."/>
            <person name="Kuo A."/>
            <person name="Thoen E."/>
            <person name="Andreopoulos B."/>
            <person name="Lu D."/>
            <person name="Skrede I."/>
            <person name="Drula E."/>
            <person name="Henrissat B."/>
            <person name="Morin E."/>
            <person name="Kohler A."/>
            <person name="Barry K."/>
            <person name="LaButti K."/>
            <person name="Morin E."/>
            <person name="Salamov A."/>
            <person name="Lipzen A."/>
            <person name="Mereny Z."/>
            <person name="Hegedus B."/>
            <person name="Baldrian P."/>
            <person name="Stursova M."/>
            <person name="Weitz H."/>
            <person name="Taylor A."/>
            <person name="Grigoriev I.V."/>
            <person name="Nagy L.G."/>
            <person name="Martin F."/>
            <person name="Kauserud H."/>
        </authorList>
    </citation>
    <scope>NUCLEOTIDE SEQUENCE</scope>
    <source>
        <strain evidence="2">CBHHK067</strain>
    </source>
</reference>
<dbReference type="Proteomes" id="UP001221757">
    <property type="component" value="Unassembled WGS sequence"/>
</dbReference>
<feature type="transmembrane region" description="Helical" evidence="1">
    <location>
        <begin position="181"/>
        <end position="200"/>
    </location>
</feature>
<organism evidence="2 3">
    <name type="scientific">Mycena rosella</name>
    <name type="common">Pink bonnet</name>
    <name type="synonym">Agaricus rosellus</name>
    <dbReference type="NCBI Taxonomy" id="1033263"/>
    <lineage>
        <taxon>Eukaryota</taxon>
        <taxon>Fungi</taxon>
        <taxon>Dikarya</taxon>
        <taxon>Basidiomycota</taxon>
        <taxon>Agaricomycotina</taxon>
        <taxon>Agaricomycetes</taxon>
        <taxon>Agaricomycetidae</taxon>
        <taxon>Agaricales</taxon>
        <taxon>Marasmiineae</taxon>
        <taxon>Mycenaceae</taxon>
        <taxon>Mycena</taxon>
    </lineage>
</organism>
<evidence type="ECO:0000313" key="3">
    <source>
        <dbReference type="Proteomes" id="UP001221757"/>
    </source>
</evidence>
<protein>
    <recommendedName>
        <fullName evidence="4">Ankyrin repeat protein</fullName>
    </recommendedName>
</protein>
<dbReference type="EMBL" id="JARKIE010000133">
    <property type="protein sequence ID" value="KAJ7678595.1"/>
    <property type="molecule type" value="Genomic_DNA"/>
</dbReference>
<gene>
    <name evidence="2" type="ORF">B0H17DRAFT_1139291</name>
</gene>
<accession>A0AAD7D4N6</accession>
<dbReference type="AlphaFoldDB" id="A0AAD7D4N6"/>
<evidence type="ECO:0008006" key="4">
    <source>
        <dbReference type="Google" id="ProtNLM"/>
    </source>
</evidence>
<keyword evidence="1" id="KW-1133">Transmembrane helix</keyword>
<feature type="transmembrane region" description="Helical" evidence="1">
    <location>
        <begin position="32"/>
        <end position="56"/>
    </location>
</feature>
<name>A0AAD7D4N6_MYCRO</name>
<keyword evidence="1" id="KW-0812">Transmembrane</keyword>
<sequence>MHKIFMFHAGLGVSLGWNSPPDEMKGINDQSIGILAIAFAILISTIIQTTTAVEALQITRRHPRFELDEQYQHLDLTNENITVKTGTHAALAVIMNQVGSPFLRPGQTGSRSCALNPASIMLGTGACPPPRPSRLGPGTRAHPWNIAARSGNDWIAVSEVSAGVCVGKSTRSRWMESQTHTTFLVVGLALLILINIIFLIDIELTLSRNKHLQSGEDDLWGFGQTSSQHRAGPEAILPALREEVEATPFVERLRDLISEGAESKECIKDPRISQEKDIVDFFLTEGVAETEPRLQGAGGIHKYRGERVLWVSTCAACANNKVEVAMILIAGGAKAELDGGKFGFPLHVASLTGENTEIIMLLLEILGDRDHNSELTSSRADGHFNAEARSYGITCIGGEEAAGTEVAQNIMIWPPKPK</sequence>
<keyword evidence="1" id="KW-0472">Membrane</keyword>
<proteinExistence type="predicted"/>
<keyword evidence="3" id="KW-1185">Reference proteome</keyword>
<evidence type="ECO:0000313" key="2">
    <source>
        <dbReference type="EMBL" id="KAJ7678595.1"/>
    </source>
</evidence>
<comment type="caution">
    <text evidence="2">The sequence shown here is derived from an EMBL/GenBank/DDBJ whole genome shotgun (WGS) entry which is preliminary data.</text>
</comment>
<evidence type="ECO:0000256" key="1">
    <source>
        <dbReference type="SAM" id="Phobius"/>
    </source>
</evidence>